<dbReference type="AlphaFoldDB" id="A0ABD5RMC2"/>
<protein>
    <submittedName>
        <fullName evidence="5">Helix-turn-helix transcriptional regulator</fullName>
    </submittedName>
</protein>
<evidence type="ECO:0000259" key="4">
    <source>
        <dbReference type="Pfam" id="PF24036"/>
    </source>
</evidence>
<feature type="domain" description="DUF7345" evidence="4">
    <location>
        <begin position="39"/>
        <end position="169"/>
    </location>
</feature>
<evidence type="ECO:0000256" key="2">
    <source>
        <dbReference type="SAM" id="Phobius"/>
    </source>
</evidence>
<dbReference type="EMBL" id="JBHSQH010000001">
    <property type="protein sequence ID" value="MFC5971507.1"/>
    <property type="molecule type" value="Genomic_DNA"/>
</dbReference>
<sequence length="400" mass="41704">MRPGLLVALLIVAVLAAPIGAAQSNGSSVDEPTTTYTFELQENGDANVTVTVAYTLDSANDTAAFEDLRDEYERGAVGPDVTVFRRAADAASEATGRQMNLTEANRTTSYQNESNETVGVLELSFEWQRFATVDGATLRVSDAFQTPDGTWLPGLRENQRLRVVVPDEYGIEDAAAARIEGGALVWEGPTTFEEEDLEVVLSGEGDVTPISTTPPNGTGPGGEGSDGLLRQLFSPLGGGMLVVFALAVVGLYVAVSRRDGEGALGGVTAVDGGASADTATAGADQTAQSSAAEGAATSGATADPDPAADPEQEPEEEGPFAGVDEDLLSDEERVERLLEYNGGRMKQANIVTETGWSNAKVSQLLSAMDDADRVDKLRIGRENLISLPDVDNGTGNNGGS</sequence>
<feature type="compositionally biased region" description="Acidic residues" evidence="1">
    <location>
        <begin position="306"/>
        <end position="327"/>
    </location>
</feature>
<keyword evidence="2" id="KW-1133">Transmembrane helix</keyword>
<reference evidence="5 6" key="1">
    <citation type="journal article" date="2019" name="Int. J. Syst. Evol. Microbiol.">
        <title>The Global Catalogue of Microorganisms (GCM) 10K type strain sequencing project: providing services to taxonomists for standard genome sequencing and annotation.</title>
        <authorList>
            <consortium name="The Broad Institute Genomics Platform"/>
            <consortium name="The Broad Institute Genome Sequencing Center for Infectious Disease"/>
            <person name="Wu L."/>
            <person name="Ma J."/>
        </authorList>
    </citation>
    <scope>NUCLEOTIDE SEQUENCE [LARGE SCALE GENOMIC DNA]</scope>
    <source>
        <strain evidence="5 6">CGMCC 1.12543</strain>
    </source>
</reference>
<gene>
    <name evidence="5" type="ORF">ACFPYI_09210</name>
</gene>
<name>A0ABD5RMC2_9EURY</name>
<evidence type="ECO:0000259" key="3">
    <source>
        <dbReference type="Pfam" id="PF24034"/>
    </source>
</evidence>
<feature type="transmembrane region" description="Helical" evidence="2">
    <location>
        <begin position="232"/>
        <end position="255"/>
    </location>
</feature>
<feature type="compositionally biased region" description="Low complexity" evidence="1">
    <location>
        <begin position="278"/>
        <end position="305"/>
    </location>
</feature>
<proteinExistence type="predicted"/>
<dbReference type="Pfam" id="PF24034">
    <property type="entry name" value="DUF7343"/>
    <property type="match status" value="1"/>
</dbReference>
<feature type="region of interest" description="Disordered" evidence="1">
    <location>
        <begin position="205"/>
        <end position="226"/>
    </location>
</feature>
<evidence type="ECO:0000313" key="6">
    <source>
        <dbReference type="Proteomes" id="UP001596099"/>
    </source>
</evidence>
<dbReference type="RefSeq" id="WP_247414401.1">
    <property type="nucleotide sequence ID" value="NZ_JALLGW010000001.1"/>
</dbReference>
<keyword evidence="6" id="KW-1185">Reference proteome</keyword>
<evidence type="ECO:0000256" key="1">
    <source>
        <dbReference type="SAM" id="MobiDB-lite"/>
    </source>
</evidence>
<feature type="region of interest" description="Disordered" evidence="1">
    <location>
        <begin position="278"/>
        <end position="327"/>
    </location>
</feature>
<dbReference type="Pfam" id="PF24036">
    <property type="entry name" value="DUF7345"/>
    <property type="match status" value="1"/>
</dbReference>
<dbReference type="InterPro" id="IPR055767">
    <property type="entry name" value="DUF7343"/>
</dbReference>
<keyword evidence="2" id="KW-0472">Membrane</keyword>
<organism evidence="5 6">
    <name type="scientific">Halomarina salina</name>
    <dbReference type="NCBI Taxonomy" id="1872699"/>
    <lineage>
        <taxon>Archaea</taxon>
        <taxon>Methanobacteriati</taxon>
        <taxon>Methanobacteriota</taxon>
        <taxon>Stenosarchaea group</taxon>
        <taxon>Halobacteria</taxon>
        <taxon>Halobacteriales</taxon>
        <taxon>Natronomonadaceae</taxon>
        <taxon>Halomarina</taxon>
    </lineage>
</organism>
<dbReference type="Proteomes" id="UP001596099">
    <property type="component" value="Unassembled WGS sequence"/>
</dbReference>
<evidence type="ECO:0000313" key="5">
    <source>
        <dbReference type="EMBL" id="MFC5971507.1"/>
    </source>
</evidence>
<comment type="caution">
    <text evidence="5">The sequence shown here is derived from an EMBL/GenBank/DDBJ whole genome shotgun (WGS) entry which is preliminary data.</text>
</comment>
<dbReference type="InterPro" id="IPR055769">
    <property type="entry name" value="DUF7345"/>
</dbReference>
<keyword evidence="2" id="KW-0812">Transmembrane</keyword>
<feature type="domain" description="DUF7343" evidence="3">
    <location>
        <begin position="327"/>
        <end position="388"/>
    </location>
</feature>
<accession>A0ABD5RMC2</accession>